<evidence type="ECO:0000256" key="1">
    <source>
        <dbReference type="SAM" id="MobiDB-lite"/>
    </source>
</evidence>
<name>A0ABQ7SBA8_9ACAR</name>
<proteinExistence type="predicted"/>
<organism evidence="2 3">
    <name type="scientific">Fragariocoptes setiger</name>
    <dbReference type="NCBI Taxonomy" id="1670756"/>
    <lineage>
        <taxon>Eukaryota</taxon>
        <taxon>Metazoa</taxon>
        <taxon>Ecdysozoa</taxon>
        <taxon>Arthropoda</taxon>
        <taxon>Chelicerata</taxon>
        <taxon>Arachnida</taxon>
        <taxon>Acari</taxon>
        <taxon>Acariformes</taxon>
        <taxon>Trombidiformes</taxon>
        <taxon>Prostigmata</taxon>
        <taxon>Eupodina</taxon>
        <taxon>Eriophyoidea</taxon>
        <taxon>Phytoptidae</taxon>
        <taxon>Fragariocoptes</taxon>
    </lineage>
</organism>
<gene>
    <name evidence="2" type="ORF">GZH46_00731</name>
</gene>
<protein>
    <submittedName>
        <fullName evidence="2">Uncharacterized protein</fullName>
    </submittedName>
</protein>
<evidence type="ECO:0000313" key="2">
    <source>
        <dbReference type="EMBL" id="KAG9510710.1"/>
    </source>
</evidence>
<reference evidence="2 3" key="1">
    <citation type="submission" date="2020-10" db="EMBL/GenBank/DDBJ databases">
        <authorList>
            <person name="Klimov P.B."/>
            <person name="Dyachkov S.M."/>
            <person name="Chetverikov P.E."/>
        </authorList>
    </citation>
    <scope>NUCLEOTIDE SEQUENCE [LARGE SCALE GENOMIC DNA]</scope>
    <source>
        <strain evidence="2">BMOC 18-1129-001#AD2665</strain>
        <tissue evidence="2">Entire mites</tissue>
    </source>
</reference>
<feature type="non-terminal residue" evidence="2">
    <location>
        <position position="1"/>
    </location>
</feature>
<feature type="compositionally biased region" description="Low complexity" evidence="1">
    <location>
        <begin position="284"/>
        <end position="293"/>
    </location>
</feature>
<feature type="region of interest" description="Disordered" evidence="1">
    <location>
        <begin position="279"/>
        <end position="300"/>
    </location>
</feature>
<dbReference type="Proteomes" id="UP000825002">
    <property type="component" value="Unassembled WGS sequence"/>
</dbReference>
<evidence type="ECO:0000313" key="3">
    <source>
        <dbReference type="Proteomes" id="UP000825002"/>
    </source>
</evidence>
<comment type="caution">
    <text evidence="2">The sequence shown here is derived from an EMBL/GenBank/DDBJ whole genome shotgun (WGS) entry which is preliminary data.</text>
</comment>
<feature type="region of interest" description="Disordered" evidence="1">
    <location>
        <begin position="487"/>
        <end position="521"/>
    </location>
</feature>
<keyword evidence="3" id="KW-1185">Reference proteome</keyword>
<accession>A0ABQ7SBA8</accession>
<feature type="compositionally biased region" description="Basic and acidic residues" evidence="1">
    <location>
        <begin position="492"/>
        <end position="501"/>
    </location>
</feature>
<dbReference type="EMBL" id="JAIFTH010000089">
    <property type="protein sequence ID" value="KAG9510710.1"/>
    <property type="molecule type" value="Genomic_DNA"/>
</dbReference>
<sequence length="600" mass="63809">MITNDRCCSLIVTNRVIDSSLETTNNDRAGDLASDDNDASDESLAASTCNMTLINLRPRARASRSKSLTMGLTFPATGMLPAVAAANSNMSPFVTPTFDLHQKRQRHTSQTSTSSTTPTTAISDDHACCYNHVNASNDAGSHGAPTPVSSAASTSQASQVSLAYGTQAGATCIGRTCMASTGGATQMASTGPNIRIIVRQFPPSTPVTGPRTSLSSLGSRMSLRMKRLVGDSAPTAPPAVLSTQQVPRYRVTITEAYNLLANPDTTLMFVRVFKHASSSTTDTQQQQQQQQQQPLSPTSLLPAIMRSNSITTNRGPPSRQASVESDATQASLASLASLTSLRSSLSQQFHFSIDANDYPNTCAPQMALQSWLVRPITASITTQSINQGACDTQAACVVPASVVFEPPLELECDEHEFPLRVSLYQVDTTQARHSRHTVGHCFVSPTDWTSDMLILSAPSSSSWSPVSSVSLASPVYRNAATVNESNINNDNINRRDSHDSSDSCASSCTNSSTGSSSLNRARRRSSAQMLYSSGALAPGTLGVSLFGADHADLKVRCVLTRPLTAAAPAAPASGNNNSADHQQQHHLSYRLYQTIFDAIK</sequence>
<feature type="compositionally biased region" description="Low complexity" evidence="1">
    <location>
        <begin position="502"/>
        <end position="519"/>
    </location>
</feature>